<dbReference type="Pfam" id="PF24621">
    <property type="entry name" value="DHQS_C"/>
    <property type="match status" value="1"/>
</dbReference>
<dbReference type="InterPro" id="IPR030963">
    <property type="entry name" value="DHQ_synth_fam"/>
</dbReference>
<dbReference type="Pfam" id="PF01761">
    <property type="entry name" value="DHQ_synthase"/>
    <property type="match status" value="1"/>
</dbReference>
<feature type="binding site" evidence="18">
    <location>
        <begin position="127"/>
        <end position="128"/>
    </location>
    <ligand>
        <name>NAD(+)</name>
        <dbReference type="ChEBI" id="CHEBI:57540"/>
    </ligand>
</feature>
<dbReference type="Proteomes" id="UP001589814">
    <property type="component" value="Unassembled WGS sequence"/>
</dbReference>
<accession>A0ABV6FZD3</accession>
<evidence type="ECO:0000256" key="4">
    <source>
        <dbReference type="ARBA" id="ARBA00004496"/>
    </source>
</evidence>
<dbReference type="Gene3D" id="1.20.1090.10">
    <property type="entry name" value="Dehydroquinate synthase-like - alpha domain"/>
    <property type="match status" value="1"/>
</dbReference>
<evidence type="ECO:0000256" key="16">
    <source>
        <dbReference type="ARBA" id="ARBA00023239"/>
    </source>
</evidence>
<keyword evidence="10 18" id="KW-0028">Amino-acid biosynthesis</keyword>
<comment type="similarity">
    <text evidence="6 18">Belongs to the sugar phosphate cyclases superfamily. Dehydroquinate synthase family.</text>
</comment>
<reference evidence="21 22" key="1">
    <citation type="submission" date="2024-09" db="EMBL/GenBank/DDBJ databases">
        <authorList>
            <person name="Sun Q."/>
            <person name="Mori K."/>
        </authorList>
    </citation>
    <scope>NUCLEOTIDE SEQUENCE [LARGE SCALE GENOMIC DNA]</scope>
    <source>
        <strain evidence="21 22">CCM 7415</strain>
    </source>
</reference>
<keyword evidence="17 18" id="KW-0170">Cobalt</keyword>
<feature type="binding site" evidence="18">
    <location>
        <position position="149"/>
    </location>
    <ligand>
        <name>NAD(+)</name>
        <dbReference type="ChEBI" id="CHEBI:57540"/>
    </ligand>
</feature>
<proteinExistence type="inferred from homology"/>
<dbReference type="InterPro" id="IPR016037">
    <property type="entry name" value="DHQ_synth_AroB"/>
</dbReference>
<evidence type="ECO:0000313" key="21">
    <source>
        <dbReference type="EMBL" id="MFC0266763.1"/>
    </source>
</evidence>
<evidence type="ECO:0000259" key="20">
    <source>
        <dbReference type="Pfam" id="PF24621"/>
    </source>
</evidence>
<dbReference type="NCBIfam" id="TIGR01357">
    <property type="entry name" value="aroB"/>
    <property type="match status" value="1"/>
</dbReference>
<feature type="binding site" evidence="18">
    <location>
        <begin position="167"/>
        <end position="170"/>
    </location>
    <ligand>
        <name>NAD(+)</name>
        <dbReference type="ChEBI" id="CHEBI:57540"/>
    </ligand>
</feature>
<sequence length="360" mass="38946">MQTLQVALPQRHYPIHIGPGVMDDASLLAPHIAGRQVMIVTNDAVAAWYLERLKATLAGYELAEVVLPDGEAAKTLDHVELIWDALLAAGFNRRATLIALGGGVVGDMTGFAAACYQRGVGFIQIPTTLLAQVDASVGGKTGVNHPRGKNMIGAFHQPRAVIVDTDTLATLPARELSAGLAEVIKYGLIHDIAFLDWLEVNMAALRRLETGPLSEAIRRSCEIKADIVVEDETEQGIRAHLNLGHTFGHAIETAMGYGSWLHGEAVGAGMVMAAGLSQRLGWIDEASFERVERVVEAAGLPRHMPSAINADRFLSLMHLDKKVFDARLRLILLKPLGQACITDEVGESAVRELLEGWPRR</sequence>
<comment type="subcellular location">
    <subcellularLocation>
        <location evidence="4 18">Cytoplasm</location>
    </subcellularLocation>
</comment>
<evidence type="ECO:0000256" key="6">
    <source>
        <dbReference type="ARBA" id="ARBA00005412"/>
    </source>
</evidence>
<dbReference type="InterPro" id="IPR056179">
    <property type="entry name" value="DHQS_C"/>
</dbReference>
<feature type="domain" description="3-dehydroquinate synthase C-terminal" evidence="20">
    <location>
        <begin position="179"/>
        <end position="323"/>
    </location>
</feature>
<evidence type="ECO:0000256" key="7">
    <source>
        <dbReference type="ARBA" id="ARBA00013031"/>
    </source>
</evidence>
<feature type="binding site" evidence="18">
    <location>
        <position position="262"/>
    </location>
    <ligand>
        <name>Zn(2+)</name>
        <dbReference type="ChEBI" id="CHEBI:29105"/>
    </ligand>
</feature>
<evidence type="ECO:0000256" key="5">
    <source>
        <dbReference type="ARBA" id="ARBA00004661"/>
    </source>
</evidence>
<protein>
    <recommendedName>
        <fullName evidence="8 18">3-dehydroquinate synthase</fullName>
        <shortName evidence="18">DHQS</shortName>
        <ecNumber evidence="7 18">4.2.3.4</ecNumber>
    </recommendedName>
</protein>
<dbReference type="PANTHER" id="PTHR43622:SF7">
    <property type="entry name" value="3-DEHYDROQUINATE SYNTHASE, CHLOROPLASTIC"/>
    <property type="match status" value="1"/>
</dbReference>
<feature type="binding site" evidence="18">
    <location>
        <begin position="103"/>
        <end position="107"/>
    </location>
    <ligand>
        <name>NAD(+)</name>
        <dbReference type="ChEBI" id="CHEBI:57540"/>
    </ligand>
</feature>
<evidence type="ECO:0000256" key="3">
    <source>
        <dbReference type="ARBA" id="ARBA00003485"/>
    </source>
</evidence>
<comment type="cofactor">
    <cofactor evidence="18">
        <name>Co(2+)</name>
        <dbReference type="ChEBI" id="CHEBI:48828"/>
    </cofactor>
    <cofactor evidence="18">
        <name>Zn(2+)</name>
        <dbReference type="ChEBI" id="CHEBI:29105"/>
    </cofactor>
    <text evidence="18">Binds 1 divalent metal cation per subunit. Can use either Co(2+) or Zn(2+).</text>
</comment>
<feature type="binding site" evidence="18">
    <location>
        <begin position="69"/>
        <end position="74"/>
    </location>
    <ligand>
        <name>NAD(+)</name>
        <dbReference type="ChEBI" id="CHEBI:57540"/>
    </ligand>
</feature>
<evidence type="ECO:0000256" key="2">
    <source>
        <dbReference type="ARBA" id="ARBA00001911"/>
    </source>
</evidence>
<keyword evidence="13 18" id="KW-0862">Zinc</keyword>
<evidence type="ECO:0000256" key="14">
    <source>
        <dbReference type="ARBA" id="ARBA00023027"/>
    </source>
</evidence>
<evidence type="ECO:0000256" key="15">
    <source>
        <dbReference type="ARBA" id="ARBA00023141"/>
    </source>
</evidence>
<keyword evidence="16 18" id="KW-0456">Lyase</keyword>
<gene>
    <name evidence="18 21" type="primary">aroB</name>
    <name evidence="21" type="ORF">ACFFHW_01915</name>
</gene>
<comment type="cofactor">
    <cofactor evidence="2 18">
        <name>NAD(+)</name>
        <dbReference type="ChEBI" id="CHEBI:57540"/>
    </cofactor>
</comment>
<evidence type="ECO:0000259" key="19">
    <source>
        <dbReference type="Pfam" id="PF01761"/>
    </source>
</evidence>
<dbReference type="PIRSF" id="PIRSF001455">
    <property type="entry name" value="DHQ_synth"/>
    <property type="match status" value="1"/>
</dbReference>
<keyword evidence="12 18" id="KW-0547">Nucleotide-binding</keyword>
<keyword evidence="9 18" id="KW-0963">Cytoplasm</keyword>
<comment type="caution">
    <text evidence="21">The sequence shown here is derived from an EMBL/GenBank/DDBJ whole genome shotgun (WGS) entry which is preliminary data.</text>
</comment>
<feature type="domain" description="3-dehydroquinate synthase N-terminal" evidence="19">
    <location>
        <begin position="65"/>
        <end position="177"/>
    </location>
</feature>
<dbReference type="Gene3D" id="3.40.50.1970">
    <property type="match status" value="1"/>
</dbReference>
<keyword evidence="22" id="KW-1185">Reference proteome</keyword>
<evidence type="ECO:0000313" key="22">
    <source>
        <dbReference type="Proteomes" id="UP001589814"/>
    </source>
</evidence>
<dbReference type="HAMAP" id="MF_00110">
    <property type="entry name" value="DHQ_synthase"/>
    <property type="match status" value="1"/>
</dbReference>
<dbReference type="EMBL" id="JBHLVX010000005">
    <property type="protein sequence ID" value="MFC0266763.1"/>
    <property type="molecule type" value="Genomic_DNA"/>
</dbReference>
<dbReference type="PANTHER" id="PTHR43622">
    <property type="entry name" value="3-DEHYDROQUINATE SYNTHASE"/>
    <property type="match status" value="1"/>
</dbReference>
<evidence type="ECO:0000256" key="10">
    <source>
        <dbReference type="ARBA" id="ARBA00022605"/>
    </source>
</evidence>
<keyword evidence="11 18" id="KW-0479">Metal-binding</keyword>
<dbReference type="GO" id="GO:0003856">
    <property type="term" value="F:3-dehydroquinate synthase activity"/>
    <property type="evidence" value="ECO:0007669"/>
    <property type="project" value="UniProtKB-EC"/>
</dbReference>
<dbReference type="InterPro" id="IPR050071">
    <property type="entry name" value="Dehydroquinate_synthase"/>
</dbReference>
<evidence type="ECO:0000256" key="9">
    <source>
        <dbReference type="ARBA" id="ARBA00022490"/>
    </source>
</evidence>
<evidence type="ECO:0000256" key="12">
    <source>
        <dbReference type="ARBA" id="ARBA00022741"/>
    </source>
</evidence>
<comment type="catalytic activity">
    <reaction evidence="1 18">
        <text>7-phospho-2-dehydro-3-deoxy-D-arabino-heptonate = 3-dehydroquinate + phosphate</text>
        <dbReference type="Rhea" id="RHEA:21968"/>
        <dbReference type="ChEBI" id="CHEBI:32364"/>
        <dbReference type="ChEBI" id="CHEBI:43474"/>
        <dbReference type="ChEBI" id="CHEBI:58394"/>
        <dbReference type="EC" id="4.2.3.4"/>
    </reaction>
</comment>
<feature type="binding site" evidence="18">
    <location>
        <position position="140"/>
    </location>
    <ligand>
        <name>NAD(+)</name>
        <dbReference type="ChEBI" id="CHEBI:57540"/>
    </ligand>
</feature>
<dbReference type="InterPro" id="IPR030960">
    <property type="entry name" value="DHQS/DOIS_N"/>
</dbReference>
<keyword evidence="15 18" id="KW-0057">Aromatic amino acid biosynthesis</keyword>
<comment type="function">
    <text evidence="3 18">Catalyzes the conversion of 3-deoxy-D-arabino-heptulosonate 7-phosphate (DAHP) to dehydroquinate (DHQ).</text>
</comment>
<evidence type="ECO:0000256" key="8">
    <source>
        <dbReference type="ARBA" id="ARBA00017684"/>
    </source>
</evidence>
<evidence type="ECO:0000256" key="18">
    <source>
        <dbReference type="HAMAP-Rule" id="MF_00110"/>
    </source>
</evidence>
<evidence type="ECO:0000256" key="1">
    <source>
        <dbReference type="ARBA" id="ARBA00001393"/>
    </source>
</evidence>
<feature type="binding site" evidence="18">
    <location>
        <position position="245"/>
    </location>
    <ligand>
        <name>Zn(2+)</name>
        <dbReference type="ChEBI" id="CHEBI:29105"/>
    </ligand>
</feature>
<comment type="pathway">
    <text evidence="5 18">Metabolic intermediate biosynthesis; chorismate biosynthesis; chorismate from D-erythrose 4-phosphate and phosphoenolpyruvate: step 2/7.</text>
</comment>
<organism evidence="21 22">
    <name type="scientific">Kushneria aurantia</name>
    <dbReference type="NCBI Taxonomy" id="504092"/>
    <lineage>
        <taxon>Bacteria</taxon>
        <taxon>Pseudomonadati</taxon>
        <taxon>Pseudomonadota</taxon>
        <taxon>Gammaproteobacteria</taxon>
        <taxon>Oceanospirillales</taxon>
        <taxon>Halomonadaceae</taxon>
        <taxon>Kushneria</taxon>
    </lineage>
</organism>
<feature type="binding site" evidence="18">
    <location>
        <position position="182"/>
    </location>
    <ligand>
        <name>Zn(2+)</name>
        <dbReference type="ChEBI" id="CHEBI:29105"/>
    </ligand>
</feature>
<dbReference type="SUPFAM" id="SSF56796">
    <property type="entry name" value="Dehydroquinate synthase-like"/>
    <property type="match status" value="1"/>
</dbReference>
<name>A0ABV6FZD3_9GAMM</name>
<dbReference type="CDD" id="cd08195">
    <property type="entry name" value="DHQS"/>
    <property type="match status" value="1"/>
</dbReference>
<evidence type="ECO:0000256" key="11">
    <source>
        <dbReference type="ARBA" id="ARBA00022723"/>
    </source>
</evidence>
<evidence type="ECO:0000256" key="13">
    <source>
        <dbReference type="ARBA" id="ARBA00022833"/>
    </source>
</evidence>
<dbReference type="EC" id="4.2.3.4" evidence="7 18"/>
<keyword evidence="14 18" id="KW-0520">NAD</keyword>
<evidence type="ECO:0000256" key="17">
    <source>
        <dbReference type="ARBA" id="ARBA00023285"/>
    </source>
</evidence>
<dbReference type="RefSeq" id="WP_019952087.1">
    <property type="nucleotide sequence ID" value="NZ_JBHLVX010000005.1"/>
</dbReference>